<dbReference type="EMBL" id="UGYK01000002">
    <property type="protein sequence ID" value="SUI51064.1"/>
    <property type="molecule type" value="Genomic_DNA"/>
</dbReference>
<gene>
    <name evidence="1" type="ORF">NCTC10211_02586</name>
</gene>
<reference evidence="1 2" key="1">
    <citation type="submission" date="2018-06" db="EMBL/GenBank/DDBJ databases">
        <authorList>
            <consortium name="Pathogen Informatics"/>
            <person name="Doyle S."/>
        </authorList>
    </citation>
    <scope>NUCLEOTIDE SEQUENCE [LARGE SCALE GENOMIC DNA]</scope>
    <source>
        <strain evidence="1 2">NCTC10211</strain>
    </source>
</reference>
<protein>
    <submittedName>
        <fullName evidence="1">Uncharacterized protein</fullName>
    </submittedName>
</protein>
<name>A0A380BRS5_SERMA</name>
<organism evidence="1 2">
    <name type="scientific">Serratia marcescens</name>
    <dbReference type="NCBI Taxonomy" id="615"/>
    <lineage>
        <taxon>Bacteria</taxon>
        <taxon>Pseudomonadati</taxon>
        <taxon>Pseudomonadota</taxon>
        <taxon>Gammaproteobacteria</taxon>
        <taxon>Enterobacterales</taxon>
        <taxon>Yersiniaceae</taxon>
        <taxon>Serratia</taxon>
    </lineage>
</organism>
<dbReference type="AlphaFoldDB" id="A0A380BRS5"/>
<evidence type="ECO:0000313" key="2">
    <source>
        <dbReference type="Proteomes" id="UP000254765"/>
    </source>
</evidence>
<evidence type="ECO:0000313" key="1">
    <source>
        <dbReference type="EMBL" id="SUI51064.1"/>
    </source>
</evidence>
<dbReference type="Proteomes" id="UP000254765">
    <property type="component" value="Unassembled WGS sequence"/>
</dbReference>
<accession>A0A380BRS5</accession>
<sequence length="31" mass="3073">MKNDLAAAIAIGCVLLFALAVGSPLSIVTSL</sequence>
<proteinExistence type="predicted"/>